<evidence type="ECO:0000259" key="2">
    <source>
        <dbReference type="Pfam" id="PF01936"/>
    </source>
</evidence>
<dbReference type="Gene3D" id="3.40.50.1010">
    <property type="entry name" value="5'-nuclease"/>
    <property type="match status" value="1"/>
</dbReference>
<feature type="region of interest" description="Disordered" evidence="1">
    <location>
        <begin position="221"/>
        <end position="254"/>
    </location>
</feature>
<dbReference type="GO" id="GO:0004540">
    <property type="term" value="F:RNA nuclease activity"/>
    <property type="evidence" value="ECO:0007669"/>
    <property type="project" value="InterPro"/>
</dbReference>
<dbReference type="CDD" id="cd10910">
    <property type="entry name" value="PIN_limkain_b1_N_like"/>
    <property type="match status" value="1"/>
</dbReference>
<proteinExistence type="predicted"/>
<evidence type="ECO:0000256" key="1">
    <source>
        <dbReference type="SAM" id="MobiDB-lite"/>
    </source>
</evidence>
<evidence type="ECO:0000313" key="4">
    <source>
        <dbReference type="Proteomes" id="UP000313359"/>
    </source>
</evidence>
<name>A0A5C2SRW7_9APHY</name>
<organism evidence="3 4">
    <name type="scientific">Lentinus tigrinus ALCF2SS1-6</name>
    <dbReference type="NCBI Taxonomy" id="1328759"/>
    <lineage>
        <taxon>Eukaryota</taxon>
        <taxon>Fungi</taxon>
        <taxon>Dikarya</taxon>
        <taxon>Basidiomycota</taxon>
        <taxon>Agaricomycotina</taxon>
        <taxon>Agaricomycetes</taxon>
        <taxon>Polyporales</taxon>
        <taxon>Polyporaceae</taxon>
        <taxon>Lentinus</taxon>
    </lineage>
</organism>
<dbReference type="InterPro" id="IPR021139">
    <property type="entry name" value="NYN"/>
</dbReference>
<protein>
    <recommendedName>
        <fullName evidence="2">NYN domain-containing protein</fullName>
    </recommendedName>
</protein>
<dbReference type="GO" id="GO:1905762">
    <property type="term" value="F:CCR4-NOT complex binding"/>
    <property type="evidence" value="ECO:0007669"/>
    <property type="project" value="TreeGrafter"/>
</dbReference>
<gene>
    <name evidence="3" type="ORF">L227DRAFT_569828</name>
</gene>
<evidence type="ECO:0000313" key="3">
    <source>
        <dbReference type="EMBL" id="RPD65887.1"/>
    </source>
</evidence>
<dbReference type="OrthoDB" id="549353at2759"/>
<dbReference type="GO" id="GO:0005777">
    <property type="term" value="C:peroxisome"/>
    <property type="evidence" value="ECO:0007669"/>
    <property type="project" value="InterPro"/>
</dbReference>
<dbReference type="STRING" id="1328759.A0A5C2SRW7"/>
<dbReference type="Pfam" id="PF01936">
    <property type="entry name" value="NYN"/>
    <property type="match status" value="1"/>
</dbReference>
<accession>A0A5C2SRW7</accession>
<dbReference type="PANTHER" id="PTHR14379">
    <property type="entry name" value="LIMKAIN B LKAP"/>
    <property type="match status" value="1"/>
</dbReference>
<feature type="region of interest" description="Disordered" evidence="1">
    <location>
        <begin position="178"/>
        <end position="201"/>
    </location>
</feature>
<dbReference type="PANTHER" id="PTHR14379:SF3">
    <property type="entry name" value="MEIOSIS REGULATOR AND MRNA STABILITY FACTOR 1"/>
    <property type="match status" value="1"/>
</dbReference>
<feature type="compositionally biased region" description="Low complexity" evidence="1">
    <location>
        <begin position="181"/>
        <end position="195"/>
    </location>
</feature>
<dbReference type="Proteomes" id="UP000313359">
    <property type="component" value="Unassembled WGS sequence"/>
</dbReference>
<dbReference type="EMBL" id="ML122251">
    <property type="protein sequence ID" value="RPD65887.1"/>
    <property type="molecule type" value="Genomic_DNA"/>
</dbReference>
<dbReference type="InterPro" id="IPR024768">
    <property type="entry name" value="Marf1"/>
</dbReference>
<reference evidence="3" key="1">
    <citation type="journal article" date="2018" name="Genome Biol. Evol.">
        <title>Genomics and development of Lentinus tigrinus, a white-rot wood-decaying mushroom with dimorphic fruiting bodies.</title>
        <authorList>
            <person name="Wu B."/>
            <person name="Xu Z."/>
            <person name="Knudson A."/>
            <person name="Carlson A."/>
            <person name="Chen N."/>
            <person name="Kovaka S."/>
            <person name="LaButti K."/>
            <person name="Lipzen A."/>
            <person name="Pennachio C."/>
            <person name="Riley R."/>
            <person name="Schakwitz W."/>
            <person name="Umezawa K."/>
            <person name="Ohm R.A."/>
            <person name="Grigoriev I.V."/>
            <person name="Nagy L.G."/>
            <person name="Gibbons J."/>
            <person name="Hibbett D."/>
        </authorList>
    </citation>
    <scope>NUCLEOTIDE SEQUENCE [LARGE SCALE GENOMIC DNA]</scope>
    <source>
        <strain evidence="3">ALCF2SS1-6</strain>
    </source>
</reference>
<feature type="non-terminal residue" evidence="3">
    <location>
        <position position="1"/>
    </location>
</feature>
<feature type="domain" description="NYN" evidence="2">
    <location>
        <begin position="5"/>
        <end position="143"/>
    </location>
</feature>
<sequence>MSANVAIFSPAENCALPALEPPYTIVNKIRRLAHQYGSVKSFRAYLECPEQMSVKSINLRSELQSCGVSLIDCPHNGRKDVADKMMMIDMMAHAIDTPAPSTIILISGDRDFVYAVSVLGLRQYRVVLLAPRPAHGSLKAQASAVYNWPEDFLPDLPSNLESAVVPRCRPTTLDDFWNRRSSYATPPSTTSTSTSNESHVQYDRLNKTTEVESDVHLTLDASDSGMRADSPAHSLHEAETSTQNPAGLVRSGQGGASRAATWASVAQALQHRSADSGWDDLPSPNVGKPTTHRDQGRTLNASAAPFVFNSGAAFPAKSTETFHDSNDSGWETYSRAAKKRPVQLPPEFKPLVKVLKRQLVEGVVQVESSQLGQFLSQEVPRLSIIYERAGVTRLKEYTALAAEQGIITMTREGADGHNYIALHPMHHRKAAMIG</sequence>
<dbReference type="GO" id="GO:0010468">
    <property type="term" value="P:regulation of gene expression"/>
    <property type="evidence" value="ECO:0007669"/>
    <property type="project" value="InterPro"/>
</dbReference>
<keyword evidence="4" id="KW-1185">Reference proteome</keyword>
<dbReference type="AlphaFoldDB" id="A0A5C2SRW7"/>